<dbReference type="InterPro" id="IPR013324">
    <property type="entry name" value="RNA_pol_sigma_r3/r4-like"/>
</dbReference>
<dbReference type="InterPro" id="IPR009042">
    <property type="entry name" value="RNA_pol_sigma70_r1_2"/>
</dbReference>
<keyword evidence="2 5" id="KW-0731">Sigma factor</keyword>
<dbReference type="PANTHER" id="PTHR30603">
    <property type="entry name" value="RNA POLYMERASE SIGMA FACTOR RPO"/>
    <property type="match status" value="1"/>
</dbReference>
<name>A0A3D8JYH9_9BURK</name>
<dbReference type="NCBIfam" id="TIGR02937">
    <property type="entry name" value="sigma70-ECF"/>
    <property type="match status" value="1"/>
</dbReference>
<dbReference type="InterPro" id="IPR000943">
    <property type="entry name" value="RNA_pol_sigma70"/>
</dbReference>
<dbReference type="OrthoDB" id="9809557at2"/>
<dbReference type="GO" id="GO:0006352">
    <property type="term" value="P:DNA-templated transcription initiation"/>
    <property type="evidence" value="ECO:0007669"/>
    <property type="project" value="InterPro"/>
</dbReference>
<keyword evidence="1 5" id="KW-0805">Transcription regulation</keyword>
<evidence type="ECO:0000259" key="6">
    <source>
        <dbReference type="PROSITE" id="PS00715"/>
    </source>
</evidence>
<dbReference type="PANTHER" id="PTHR30603:SF47">
    <property type="entry name" value="RNA POLYMERASE SIGMA FACTOR SIGD, CHLOROPLASTIC"/>
    <property type="match status" value="1"/>
</dbReference>
<dbReference type="Pfam" id="PF04545">
    <property type="entry name" value="Sigma70_r4"/>
    <property type="match status" value="1"/>
</dbReference>
<evidence type="ECO:0000256" key="3">
    <source>
        <dbReference type="ARBA" id="ARBA00023125"/>
    </source>
</evidence>
<dbReference type="SUPFAM" id="SSF88946">
    <property type="entry name" value="Sigma2 domain of RNA polymerase sigma factors"/>
    <property type="match status" value="1"/>
</dbReference>
<evidence type="ECO:0000313" key="8">
    <source>
        <dbReference type="EMBL" id="RDU98207.1"/>
    </source>
</evidence>
<dbReference type="Gene3D" id="1.10.601.10">
    <property type="entry name" value="RNA Polymerase Primary Sigma Factor"/>
    <property type="match status" value="2"/>
</dbReference>
<dbReference type="PROSITE" id="PS00715">
    <property type="entry name" value="SIGMA70_1"/>
    <property type="match status" value="1"/>
</dbReference>
<evidence type="ECO:0000313" key="9">
    <source>
        <dbReference type="Proteomes" id="UP000256838"/>
    </source>
</evidence>
<dbReference type="InterPro" id="IPR007624">
    <property type="entry name" value="RNA_pol_sigma70_r3"/>
</dbReference>
<dbReference type="PROSITE" id="PS00716">
    <property type="entry name" value="SIGMA70_2"/>
    <property type="match status" value="1"/>
</dbReference>
<comment type="function">
    <text evidence="5">Sigma factors are initiation factors that promote the attachment of RNA polymerase to specific initiation sites and are then released.</text>
</comment>
<keyword evidence="3 5" id="KW-0238">DNA-binding</keyword>
<accession>A0A3D8JYH9</accession>
<evidence type="ECO:0000259" key="7">
    <source>
        <dbReference type="PROSITE" id="PS00716"/>
    </source>
</evidence>
<protein>
    <recommendedName>
        <fullName evidence="5">RNA polymerase sigma factor</fullName>
    </recommendedName>
</protein>
<dbReference type="InterPro" id="IPR007627">
    <property type="entry name" value="RNA_pol_sigma70_r2"/>
</dbReference>
<dbReference type="SUPFAM" id="SSF88659">
    <property type="entry name" value="Sigma3 and sigma4 domains of RNA polymerase sigma factors"/>
    <property type="match status" value="2"/>
</dbReference>
<proteinExistence type="inferred from homology"/>
<dbReference type="Gene3D" id="1.10.10.10">
    <property type="entry name" value="Winged helix-like DNA-binding domain superfamily/Winged helix DNA-binding domain"/>
    <property type="match status" value="2"/>
</dbReference>
<keyword evidence="4 5" id="KW-0804">Transcription</keyword>
<dbReference type="InterPro" id="IPR014284">
    <property type="entry name" value="RNA_pol_sigma-70_dom"/>
</dbReference>
<evidence type="ECO:0000256" key="1">
    <source>
        <dbReference type="ARBA" id="ARBA00023015"/>
    </source>
</evidence>
<comment type="similarity">
    <text evidence="5">Belongs to the sigma-70 factor family.</text>
</comment>
<dbReference type="PRINTS" id="PR00046">
    <property type="entry name" value="SIGMA70FCT"/>
</dbReference>
<dbReference type="RefSeq" id="WP_115533968.1">
    <property type="nucleotide sequence ID" value="NZ_QRGA01000007.1"/>
</dbReference>
<dbReference type="EMBL" id="QRGA01000007">
    <property type="protein sequence ID" value="RDU98207.1"/>
    <property type="molecule type" value="Genomic_DNA"/>
</dbReference>
<dbReference type="CDD" id="cd06171">
    <property type="entry name" value="Sigma70_r4"/>
    <property type="match status" value="1"/>
</dbReference>
<feature type="domain" description="RNA polymerase sigma-70" evidence="7">
    <location>
        <begin position="417"/>
        <end position="443"/>
    </location>
</feature>
<organism evidence="8 9">
    <name type="scientific">Trinickia dinghuensis</name>
    <dbReference type="NCBI Taxonomy" id="2291023"/>
    <lineage>
        <taxon>Bacteria</taxon>
        <taxon>Pseudomonadati</taxon>
        <taxon>Pseudomonadota</taxon>
        <taxon>Betaproteobacteria</taxon>
        <taxon>Burkholderiales</taxon>
        <taxon>Burkholderiaceae</taxon>
        <taxon>Trinickia</taxon>
    </lineage>
</organism>
<sequence length="461" mass="50917">MSILANEPRTRRSAPNDSVSLYLRDMAATPLLTREEELDFARRIDAARVASMMQFAAYPAALDELASIKQEIVEGKAAIGSYVVGLSQEEGDAGLRDGMASGSVIEQEDSPERQAAIVAQLTRIDEAASALREAMRHEGYGCASYRRARRKLRARLATLRFTARTIERLTQSLALRRGGTHAQDAERPHDGGGYAFALPPALARRLLVRLQVIDRGAAGARVRLLKGNLRLVVSIARRYTERGLPLADLVQEGNIGLVKAIERYDHRRGFKFATYATWWIRQAVLHALGDQGRMIRVPVHTADSLSKLSRITLDHVHRSGGRPTHAMLAKKMGMPLDKLRDLTNIVRDPVSMETLAAPGSDVTVGEFVADDDMPTPEEVTMARHMRRAVLAAIDQLPTREANVLRLRFGIGVADEYSLREVGKQLNLSAERVRQIEVMAIERLRGAPGFAGLKDYVSVNGH</sequence>
<evidence type="ECO:0000256" key="2">
    <source>
        <dbReference type="ARBA" id="ARBA00023082"/>
    </source>
</evidence>
<dbReference type="Proteomes" id="UP000256838">
    <property type="component" value="Unassembled WGS sequence"/>
</dbReference>
<evidence type="ECO:0000256" key="5">
    <source>
        <dbReference type="RuleBase" id="RU362124"/>
    </source>
</evidence>
<dbReference type="InterPro" id="IPR050239">
    <property type="entry name" value="Sigma-70_RNA_pol_init_factors"/>
</dbReference>
<feature type="domain" description="RNA polymerase sigma-70" evidence="6">
    <location>
        <begin position="248"/>
        <end position="261"/>
    </location>
</feature>
<dbReference type="InterPro" id="IPR036388">
    <property type="entry name" value="WH-like_DNA-bd_sf"/>
</dbReference>
<comment type="caution">
    <text evidence="8">The sequence shown here is derived from an EMBL/GenBank/DDBJ whole genome shotgun (WGS) entry which is preliminary data.</text>
</comment>
<keyword evidence="9" id="KW-1185">Reference proteome</keyword>
<dbReference type="GO" id="GO:0003677">
    <property type="term" value="F:DNA binding"/>
    <property type="evidence" value="ECO:0007669"/>
    <property type="project" value="UniProtKB-KW"/>
</dbReference>
<dbReference type="AlphaFoldDB" id="A0A3D8JYH9"/>
<reference evidence="8 9" key="1">
    <citation type="submission" date="2018-08" db="EMBL/GenBank/DDBJ databases">
        <title>Paraburkholderia sp. DHOM06 isolated from forest soil.</title>
        <authorList>
            <person name="Gao Z.-H."/>
            <person name="Qiu L.-H."/>
        </authorList>
    </citation>
    <scope>NUCLEOTIDE SEQUENCE [LARGE SCALE GENOMIC DNA]</scope>
    <source>
        <strain evidence="8 9">DHOM06</strain>
    </source>
</reference>
<dbReference type="GO" id="GO:0016987">
    <property type="term" value="F:sigma factor activity"/>
    <property type="evidence" value="ECO:0007669"/>
    <property type="project" value="UniProtKB-KW"/>
</dbReference>
<dbReference type="InterPro" id="IPR007630">
    <property type="entry name" value="RNA_pol_sigma70_r4"/>
</dbReference>
<dbReference type="Pfam" id="PF00140">
    <property type="entry name" value="Sigma70_r1_2"/>
    <property type="match status" value="1"/>
</dbReference>
<dbReference type="Pfam" id="PF04542">
    <property type="entry name" value="Sigma70_r2"/>
    <property type="match status" value="1"/>
</dbReference>
<dbReference type="Pfam" id="PF04539">
    <property type="entry name" value="Sigma70_r3"/>
    <property type="match status" value="1"/>
</dbReference>
<gene>
    <name evidence="8" type="ORF">DWV00_12835</name>
</gene>
<dbReference type="InterPro" id="IPR013325">
    <property type="entry name" value="RNA_pol_sigma_r2"/>
</dbReference>
<evidence type="ECO:0000256" key="4">
    <source>
        <dbReference type="ARBA" id="ARBA00023163"/>
    </source>
</evidence>